<evidence type="ECO:0000313" key="6">
    <source>
        <dbReference type="EMBL" id="KAA2252847.1"/>
    </source>
</evidence>
<evidence type="ECO:0000256" key="4">
    <source>
        <dbReference type="HAMAP-Rule" id="MF_01963"/>
    </source>
</evidence>
<feature type="binding site" evidence="4">
    <location>
        <position position="192"/>
    </location>
    <ligand>
        <name>phosphate</name>
        <dbReference type="ChEBI" id="CHEBI:43474"/>
    </ligand>
</feature>
<dbReference type="CDD" id="cd09010">
    <property type="entry name" value="MTAP_SsMTAPII_like_MTIP"/>
    <property type="match status" value="1"/>
</dbReference>
<proteinExistence type="inferred from homology"/>
<dbReference type="OrthoDB" id="1523230at2"/>
<feature type="site" description="Important for substrate specificity" evidence="4">
    <location>
        <position position="173"/>
    </location>
</feature>
<dbReference type="HAMAP" id="MF_01963">
    <property type="entry name" value="MTAP"/>
    <property type="match status" value="1"/>
</dbReference>
<keyword evidence="2 4" id="KW-0808">Transferase</keyword>
<dbReference type="SUPFAM" id="SSF53167">
    <property type="entry name" value="Purine and uridine phosphorylases"/>
    <property type="match status" value="1"/>
</dbReference>
<dbReference type="UniPathway" id="UPA00904">
    <property type="reaction ID" value="UER00873"/>
</dbReference>
<dbReference type="EC" id="2.4.2.28" evidence="4"/>
<dbReference type="InterPro" id="IPR000845">
    <property type="entry name" value="Nucleoside_phosphorylase_d"/>
</dbReference>
<organism evidence="6 7">
    <name type="scientific">Solihabitans fulvus</name>
    <dbReference type="NCBI Taxonomy" id="1892852"/>
    <lineage>
        <taxon>Bacteria</taxon>
        <taxon>Bacillati</taxon>
        <taxon>Actinomycetota</taxon>
        <taxon>Actinomycetes</taxon>
        <taxon>Pseudonocardiales</taxon>
        <taxon>Pseudonocardiaceae</taxon>
        <taxon>Solihabitans</taxon>
    </lineage>
</organism>
<dbReference type="RefSeq" id="WP_149854057.1">
    <property type="nucleotide sequence ID" value="NZ_VUOB01000072.1"/>
</dbReference>
<dbReference type="Gene3D" id="3.40.50.1580">
    <property type="entry name" value="Nucleoside phosphorylase domain"/>
    <property type="match status" value="1"/>
</dbReference>
<dbReference type="InterPro" id="IPR010044">
    <property type="entry name" value="MTAP"/>
</dbReference>
<protein>
    <recommendedName>
        <fullName evidence="4">S-methyl-5'-thioadenosine phosphorylase</fullName>
        <ecNumber evidence="4">2.4.2.28</ecNumber>
    </recommendedName>
    <alternativeName>
        <fullName evidence="4">5'-methylthioadenosine phosphorylase</fullName>
        <shortName evidence="4">MTA phosphorylase</shortName>
        <shortName evidence="4">MTAP</shortName>
    </alternativeName>
</protein>
<dbReference type="GO" id="GO:0005829">
    <property type="term" value="C:cytosol"/>
    <property type="evidence" value="ECO:0007669"/>
    <property type="project" value="TreeGrafter"/>
</dbReference>
<accession>A0A5B2WSC2</accession>
<feature type="binding site" evidence="4">
    <location>
        <begin position="58"/>
        <end position="59"/>
    </location>
    <ligand>
        <name>phosphate</name>
        <dbReference type="ChEBI" id="CHEBI:43474"/>
    </ligand>
</feature>
<feature type="site" description="Important for substrate specificity" evidence="4">
    <location>
        <position position="228"/>
    </location>
</feature>
<evidence type="ECO:0000256" key="2">
    <source>
        <dbReference type="ARBA" id="ARBA00022679"/>
    </source>
</evidence>
<dbReference type="PANTHER" id="PTHR42679:SF2">
    <property type="entry name" value="S-METHYL-5'-THIOADENOSINE PHOSPHORYLASE"/>
    <property type="match status" value="1"/>
</dbReference>
<feature type="binding site" evidence="4">
    <location>
        <begin position="91"/>
        <end position="92"/>
    </location>
    <ligand>
        <name>phosphate</name>
        <dbReference type="ChEBI" id="CHEBI:43474"/>
    </ligand>
</feature>
<reference evidence="6 7" key="1">
    <citation type="submission" date="2019-09" db="EMBL/GenBank/DDBJ databases">
        <title>Goodfellowia gen. nov., a new genus of the Pseudonocardineae related to Actinoalloteichus, containing Goodfellowia coeruleoviolacea gen. nov., comb. nov. gen. nov., comb. nov.</title>
        <authorList>
            <person name="Labeda D."/>
        </authorList>
    </citation>
    <scope>NUCLEOTIDE SEQUENCE [LARGE SCALE GENOMIC DNA]</scope>
    <source>
        <strain evidence="6 7">AN110305</strain>
    </source>
</reference>
<feature type="binding site" evidence="4">
    <location>
        <position position="16"/>
    </location>
    <ligand>
        <name>phosphate</name>
        <dbReference type="ChEBI" id="CHEBI:43474"/>
    </ligand>
</feature>
<feature type="domain" description="Nucleoside phosphorylase" evidence="5">
    <location>
        <begin position="9"/>
        <end position="251"/>
    </location>
</feature>
<reference evidence="6 7" key="2">
    <citation type="submission" date="2019-09" db="EMBL/GenBank/DDBJ databases">
        <authorList>
            <person name="Jin C."/>
        </authorList>
    </citation>
    <scope>NUCLEOTIDE SEQUENCE [LARGE SCALE GENOMIC DNA]</scope>
    <source>
        <strain evidence="6 7">AN110305</strain>
    </source>
</reference>
<comment type="similarity">
    <text evidence="4">Belongs to the PNP/MTAP phosphorylase family. MTAP subfamily.</text>
</comment>
<keyword evidence="1 4" id="KW-0328">Glycosyltransferase</keyword>
<evidence type="ECO:0000313" key="7">
    <source>
        <dbReference type="Proteomes" id="UP000323454"/>
    </source>
</evidence>
<feature type="binding site" evidence="4">
    <location>
        <position position="191"/>
    </location>
    <ligand>
        <name>substrate</name>
    </ligand>
</feature>
<keyword evidence="3 4" id="KW-0660">Purine salvage</keyword>
<feature type="binding site" evidence="4">
    <location>
        <begin position="215"/>
        <end position="217"/>
    </location>
    <ligand>
        <name>substrate</name>
    </ligand>
</feature>
<dbReference type="FunFam" id="3.40.50.1580:FF:000012">
    <property type="entry name" value="Probable 6-oxopurine nucleoside phosphorylase"/>
    <property type="match status" value="1"/>
</dbReference>
<dbReference type="GO" id="GO:0017061">
    <property type="term" value="F:S-methyl-5-thioadenosine phosphorylase activity"/>
    <property type="evidence" value="ECO:0007669"/>
    <property type="project" value="UniProtKB-UniRule"/>
</dbReference>
<comment type="pathway">
    <text evidence="4">Amino-acid biosynthesis; L-methionine biosynthesis via salvage pathway; S-methyl-5-thio-alpha-D-ribose 1-phosphate from S-methyl-5'-thioadenosine (phosphorylase route): step 1/1.</text>
</comment>
<dbReference type="GO" id="GO:0006166">
    <property type="term" value="P:purine ribonucleoside salvage"/>
    <property type="evidence" value="ECO:0007669"/>
    <property type="project" value="UniProtKB-KW"/>
</dbReference>
<evidence type="ECO:0000256" key="1">
    <source>
        <dbReference type="ARBA" id="ARBA00022676"/>
    </source>
</evidence>
<keyword evidence="7" id="KW-1185">Reference proteome</keyword>
<dbReference type="Proteomes" id="UP000323454">
    <property type="component" value="Unassembled WGS sequence"/>
</dbReference>
<sequence length="293" mass="30847">MSRKPVEAEIGIIGGSGLYELSMLADARSVDVSTPFGPPSGPIVLGELAGRRVAFVSRHGAGHRLSPSEVPAAANIYALRQLGVAEAVAVSAVGSLRAELRPGDLVVQDQLVDLTRGIRRATFFEAGVVAHLPFADPYCARLRPLLVAAARRAQGATVHDSGTYVCIEGPQFSSRAESELYRSWGMDVIGMTAAPEAKLAREAGICLTGLALVTDYDCWRRDEEAVTASMVADTMRRNVVAAQAAIAEFLATAPPAQPCDCHDALDHALLSDLAGAGEGILARLGPIVEKVPR</sequence>
<comment type="catalytic activity">
    <reaction evidence="4">
        <text>S-methyl-5'-thioadenosine + phosphate = 5-(methylsulfanyl)-alpha-D-ribose 1-phosphate + adenine</text>
        <dbReference type="Rhea" id="RHEA:11852"/>
        <dbReference type="ChEBI" id="CHEBI:16708"/>
        <dbReference type="ChEBI" id="CHEBI:17509"/>
        <dbReference type="ChEBI" id="CHEBI:43474"/>
        <dbReference type="ChEBI" id="CHEBI:58533"/>
        <dbReference type="EC" id="2.4.2.28"/>
    </reaction>
</comment>
<comment type="function">
    <text evidence="4">Catalyzes the reversible phosphorylation of S-methyl-5'-thioadenosine (MTA) to adenine and 5-methylthioribose-1-phosphate. Involved in the breakdown of MTA, a major by-product of polyamine biosynthesis. Responsible for the first step in the methionine salvage pathway after MTA has been generated from S-adenosylmethionine. Has broad substrate specificity with 6-aminopurine nucleosides as preferred substrates.</text>
</comment>
<dbReference type="EMBL" id="VUOB01000072">
    <property type="protein sequence ID" value="KAA2252847.1"/>
    <property type="molecule type" value="Genomic_DNA"/>
</dbReference>
<evidence type="ECO:0000256" key="3">
    <source>
        <dbReference type="ARBA" id="ARBA00022726"/>
    </source>
</evidence>
<dbReference type="InterPro" id="IPR035994">
    <property type="entry name" value="Nucleoside_phosphorylase_sf"/>
</dbReference>
<gene>
    <name evidence="4 6" type="primary">mtnP</name>
    <name evidence="6" type="ORF">F0L68_34345</name>
</gene>
<dbReference type="NCBIfam" id="TIGR01694">
    <property type="entry name" value="MTAP"/>
    <property type="match status" value="1"/>
</dbReference>
<evidence type="ECO:0000259" key="5">
    <source>
        <dbReference type="Pfam" id="PF01048"/>
    </source>
</evidence>
<dbReference type="Pfam" id="PF01048">
    <property type="entry name" value="PNP_UDP_1"/>
    <property type="match status" value="1"/>
</dbReference>
<name>A0A5B2WSC2_9PSEU</name>
<comment type="caution">
    <text evidence="6">The sequence shown here is derived from an EMBL/GenBank/DDBJ whole genome shotgun (WGS) entry which is preliminary data.</text>
</comment>
<dbReference type="AlphaFoldDB" id="A0A5B2WSC2"/>
<dbReference type="PANTHER" id="PTHR42679">
    <property type="entry name" value="S-METHYL-5'-THIOADENOSINE PHOSPHORYLASE"/>
    <property type="match status" value="1"/>
</dbReference>
<comment type="subunit">
    <text evidence="4">Homohexamer. Dimer of a homotrimer.</text>
</comment>
<dbReference type="GO" id="GO:0019509">
    <property type="term" value="P:L-methionine salvage from methylthioadenosine"/>
    <property type="evidence" value="ECO:0007669"/>
    <property type="project" value="UniProtKB-UniRule"/>
</dbReference>